<keyword evidence="2" id="KW-1185">Reference proteome</keyword>
<protein>
    <submittedName>
        <fullName evidence="1">Uncharacterized protein</fullName>
    </submittedName>
</protein>
<dbReference type="AlphaFoldDB" id="A0AAV4VI06"/>
<reference evidence="1 2" key="1">
    <citation type="submission" date="2021-06" db="EMBL/GenBank/DDBJ databases">
        <title>Caerostris extrusa draft genome.</title>
        <authorList>
            <person name="Kono N."/>
            <person name="Arakawa K."/>
        </authorList>
    </citation>
    <scope>NUCLEOTIDE SEQUENCE [LARGE SCALE GENOMIC DNA]</scope>
</reference>
<accession>A0AAV4VI06</accession>
<comment type="caution">
    <text evidence="1">The sequence shown here is derived from an EMBL/GenBank/DDBJ whole genome shotgun (WGS) entry which is preliminary data.</text>
</comment>
<evidence type="ECO:0000313" key="2">
    <source>
        <dbReference type="Proteomes" id="UP001054945"/>
    </source>
</evidence>
<name>A0AAV4VI06_CAEEX</name>
<evidence type="ECO:0000313" key="1">
    <source>
        <dbReference type="EMBL" id="GIY69153.1"/>
    </source>
</evidence>
<organism evidence="1 2">
    <name type="scientific">Caerostris extrusa</name>
    <name type="common">Bark spider</name>
    <name type="synonym">Caerostris bankana</name>
    <dbReference type="NCBI Taxonomy" id="172846"/>
    <lineage>
        <taxon>Eukaryota</taxon>
        <taxon>Metazoa</taxon>
        <taxon>Ecdysozoa</taxon>
        <taxon>Arthropoda</taxon>
        <taxon>Chelicerata</taxon>
        <taxon>Arachnida</taxon>
        <taxon>Araneae</taxon>
        <taxon>Araneomorphae</taxon>
        <taxon>Entelegynae</taxon>
        <taxon>Araneoidea</taxon>
        <taxon>Araneidae</taxon>
        <taxon>Caerostris</taxon>
    </lineage>
</organism>
<dbReference type="Proteomes" id="UP001054945">
    <property type="component" value="Unassembled WGS sequence"/>
</dbReference>
<dbReference type="EMBL" id="BPLR01014496">
    <property type="protein sequence ID" value="GIY69153.1"/>
    <property type="molecule type" value="Genomic_DNA"/>
</dbReference>
<proteinExistence type="predicted"/>
<sequence>MKKKNISSAQAKTIHFRNRAQIHGIPVRLRLQVADQSQFMGKEECGQLSAPMKAYRPCEKKKKKKESFAIDEKECFLFFLFSSVLVTCL</sequence>
<gene>
    <name evidence="1" type="ORF">CEXT_388961</name>
</gene>